<gene>
    <name evidence="1" type="ORF">SAMN02194393_02570</name>
</gene>
<dbReference type="AlphaFoldDB" id="A0A1T5L9Q0"/>
<protein>
    <submittedName>
        <fullName evidence="1">Alanine dehydrogenase</fullName>
    </submittedName>
</protein>
<accession>A0A1T5L9Q0</accession>
<dbReference type="GO" id="GO:0005737">
    <property type="term" value="C:cytoplasm"/>
    <property type="evidence" value="ECO:0007669"/>
    <property type="project" value="TreeGrafter"/>
</dbReference>
<organism evidence="1 2">
    <name type="scientific">Maledivibacter halophilus</name>
    <dbReference type="NCBI Taxonomy" id="36842"/>
    <lineage>
        <taxon>Bacteria</taxon>
        <taxon>Bacillati</taxon>
        <taxon>Bacillota</taxon>
        <taxon>Clostridia</taxon>
        <taxon>Peptostreptococcales</taxon>
        <taxon>Caminicellaceae</taxon>
        <taxon>Maledivibacter</taxon>
    </lineage>
</organism>
<dbReference type="PANTHER" id="PTHR13812">
    <property type="entry name" value="KETIMINE REDUCTASE MU-CRYSTALLIN"/>
    <property type="match status" value="1"/>
</dbReference>
<dbReference type="Gene3D" id="3.40.50.720">
    <property type="entry name" value="NAD(P)-binding Rossmann-like Domain"/>
    <property type="match status" value="1"/>
</dbReference>
<proteinExistence type="predicted"/>
<reference evidence="1 2" key="1">
    <citation type="submission" date="2017-02" db="EMBL/GenBank/DDBJ databases">
        <authorList>
            <person name="Peterson S.W."/>
        </authorList>
    </citation>
    <scope>NUCLEOTIDE SEQUENCE [LARGE SCALE GENOMIC DNA]</scope>
    <source>
        <strain evidence="1 2">M1</strain>
    </source>
</reference>
<dbReference type="OrthoDB" id="9792005at2"/>
<dbReference type="SUPFAM" id="SSF51735">
    <property type="entry name" value="NAD(P)-binding Rossmann-fold domains"/>
    <property type="match status" value="1"/>
</dbReference>
<dbReference type="Proteomes" id="UP000190285">
    <property type="component" value="Unassembled WGS sequence"/>
</dbReference>
<dbReference type="STRING" id="36842.SAMN02194393_02570"/>
<name>A0A1T5L9Q0_9FIRM</name>
<keyword evidence="2" id="KW-1185">Reference proteome</keyword>
<dbReference type="PIRSF" id="PIRSF001439">
    <property type="entry name" value="CryM"/>
    <property type="match status" value="1"/>
</dbReference>
<dbReference type="InterPro" id="IPR003462">
    <property type="entry name" value="ODC_Mu_crystall"/>
</dbReference>
<sequence>MKKVELLYLSQEDILSLNIGWEEIIKRVEMALSEQANRTIENPPKRGIHTRQDAFIHEMPVFLKDMDACGIKWVSGYPGNYKYDLPQILGVQIMNCPETGVPTAVMDCRWITAVRTAAATAVTVKYCSKKNSKKIAIIGAGVQGKMHLLAIKHVLPSLEECHICDIKEDVLDDYVERMPEKSNVKVKKFMSISEAVEGVDIIVTCTQKLHKPIIPADALKPGMLGAGLEAGRAWPEEIIHGCDKVITDDINQTSSYATTGAFAGGLPSFYCELGELVDGKIGRENDKETILAFNVGIAAEDISLGQYIYERAVEKNIGIILPLMEKDF</sequence>
<dbReference type="InterPro" id="IPR023401">
    <property type="entry name" value="ODC_N"/>
</dbReference>
<dbReference type="Gene3D" id="3.30.1780.10">
    <property type="entry name" value="ornithine cyclodeaminase, domain 1"/>
    <property type="match status" value="1"/>
</dbReference>
<dbReference type="InterPro" id="IPR036291">
    <property type="entry name" value="NAD(P)-bd_dom_sf"/>
</dbReference>
<dbReference type="Pfam" id="PF02423">
    <property type="entry name" value="OCD_Mu_crystall"/>
    <property type="match status" value="1"/>
</dbReference>
<dbReference type="EMBL" id="FUZT01000006">
    <property type="protein sequence ID" value="SKC72138.1"/>
    <property type="molecule type" value="Genomic_DNA"/>
</dbReference>
<dbReference type="RefSeq" id="WP_079492083.1">
    <property type="nucleotide sequence ID" value="NZ_FUZT01000006.1"/>
</dbReference>
<evidence type="ECO:0000313" key="2">
    <source>
        <dbReference type="Proteomes" id="UP000190285"/>
    </source>
</evidence>
<evidence type="ECO:0000313" key="1">
    <source>
        <dbReference type="EMBL" id="SKC72138.1"/>
    </source>
</evidence>
<dbReference type="PANTHER" id="PTHR13812:SF19">
    <property type="entry name" value="KETIMINE REDUCTASE MU-CRYSTALLIN"/>
    <property type="match status" value="1"/>
</dbReference>